<proteinExistence type="predicted"/>
<comment type="caution">
    <text evidence="1">The sequence shown here is derived from an EMBL/GenBank/DDBJ whole genome shotgun (WGS) entry which is preliminary data.</text>
</comment>
<gene>
    <name evidence="1" type="ORF">LCGC14_0220960</name>
</gene>
<reference evidence="1" key="1">
    <citation type="journal article" date="2015" name="Nature">
        <title>Complex archaea that bridge the gap between prokaryotes and eukaryotes.</title>
        <authorList>
            <person name="Spang A."/>
            <person name="Saw J.H."/>
            <person name="Jorgensen S.L."/>
            <person name="Zaremba-Niedzwiedzka K."/>
            <person name="Martijn J."/>
            <person name="Lind A.E."/>
            <person name="van Eijk R."/>
            <person name="Schleper C."/>
            <person name="Guy L."/>
            <person name="Ettema T.J."/>
        </authorList>
    </citation>
    <scope>NUCLEOTIDE SEQUENCE</scope>
</reference>
<name>A0A0F9XH35_9ZZZZ</name>
<sequence length="239" mass="26603">MTKAIDILRRCKELFEKGLVGIPIGQSIGSDWVDDVEIDINNFLTGYNEITLGSCYHTGLAYSLAYDAHGMVELSGKTFTNLDTGVDGGAMAALKEYQRNLNPDRDVPFFIVALKPVKIYRPPDLDVCDDCFKWKKDCACDENDTTNSGCNCLDGNCDDDCCENCGELYEHCQGLCLDNYDPCDECGSSDCDCWVYQESYCQNCGLVDYKCFCPDGCRCNNEVVAPPLNAFDRARFLKA</sequence>
<accession>A0A0F9XH35</accession>
<dbReference type="AlphaFoldDB" id="A0A0F9XH35"/>
<protein>
    <submittedName>
        <fullName evidence="1">Uncharacterized protein</fullName>
    </submittedName>
</protein>
<organism evidence="1">
    <name type="scientific">marine sediment metagenome</name>
    <dbReference type="NCBI Taxonomy" id="412755"/>
    <lineage>
        <taxon>unclassified sequences</taxon>
        <taxon>metagenomes</taxon>
        <taxon>ecological metagenomes</taxon>
    </lineage>
</organism>
<dbReference type="EMBL" id="LAZR01000105">
    <property type="protein sequence ID" value="KKN91228.1"/>
    <property type="molecule type" value="Genomic_DNA"/>
</dbReference>
<evidence type="ECO:0000313" key="1">
    <source>
        <dbReference type="EMBL" id="KKN91228.1"/>
    </source>
</evidence>